<accession>Q98422</accession>
<gene>
    <name evidence="2" type="primary">a370R</name>
</gene>
<dbReference type="GeneID" id="917801"/>
<feature type="transmembrane region" description="Helical" evidence="1">
    <location>
        <begin position="6"/>
        <end position="32"/>
    </location>
</feature>
<reference evidence="2 3" key="1">
    <citation type="journal article" date="1995" name="Virology">
        <title>Analysis of 45 kb of DNA located at the left end of the chlorella virus PBCV-1 genome.</title>
        <authorList>
            <person name="Lu Z."/>
            <person name="Li Y."/>
            <person name="Zhang Y."/>
            <person name="Kutish G.F."/>
            <person name="Rock D.L."/>
            <person name="Van Etten J.L."/>
        </authorList>
    </citation>
    <scope>NUCLEOTIDE SEQUENCE [LARGE SCALE GENOMIC DNA]</scope>
</reference>
<sequence length="82" mass="10060">MFTCFIIYRIVDVFIIIIFVLKIVFCFFNFIWRHIRSHSESVKVHQYVFDITFYDVFSEYALRIVPIRLSFSHFIIFFVPAH</sequence>
<organism evidence="2 3">
    <name type="scientific">Paramecium bursaria Chlorella virus 1</name>
    <name type="common">PBCV-1</name>
    <dbReference type="NCBI Taxonomy" id="10506"/>
    <lineage>
        <taxon>Viruses</taxon>
        <taxon>Varidnaviria</taxon>
        <taxon>Bamfordvirae</taxon>
        <taxon>Nucleocytoviricota</taxon>
        <taxon>Megaviricetes</taxon>
        <taxon>Algavirales</taxon>
        <taxon>Phycodnaviridae</taxon>
        <taxon>Chlorovirus</taxon>
        <taxon>Chlorovirus vanettense</taxon>
    </lineage>
</organism>
<organismHost>
    <name type="scientific">Chlorella</name>
    <dbReference type="NCBI Taxonomy" id="3071"/>
</organismHost>
<reference evidence="2 3" key="6">
    <citation type="journal article" date="1999" name="Virology">
        <title>Chlorella virus PBCV-1 encodes a functional homospermidine synthase.</title>
        <authorList>
            <person name="Kaiser A."/>
            <person name="Vollmert M."/>
            <person name="Tholl D."/>
            <person name="Graves M.V."/>
            <person name="Gurnon J.R."/>
            <person name="Xing W."/>
            <person name="Lisec A.D."/>
            <person name="Nickerson K.W."/>
            <person name="Van Etten J.L."/>
        </authorList>
    </citation>
    <scope>NUCLEOTIDE SEQUENCE [LARGE SCALE GENOMIC DNA]</scope>
</reference>
<name>Q98422_PBCV1</name>
<keyword evidence="3" id="KW-1185">Reference proteome</keyword>
<reference evidence="2 3" key="5">
    <citation type="journal article" date="1997" name="Virology">
        <title>Analysis of 74 kb of DNA located at the right end of the 330-kb chlorella virus PBCV-1 genome.</title>
        <authorList>
            <person name="Li Y."/>
            <person name="Lu Z."/>
            <person name="Sun L."/>
            <person name="Ropp S."/>
            <person name="Kutish G.F."/>
            <person name="Rock D.L."/>
            <person name="Van Etten J.L."/>
        </authorList>
    </citation>
    <scope>NUCLEOTIDE SEQUENCE [LARGE SCALE GENOMIC DNA]</scope>
</reference>
<dbReference type="Proteomes" id="UP000000862">
    <property type="component" value="Segment"/>
</dbReference>
<proteinExistence type="predicted"/>
<dbReference type="RefSeq" id="NP_048727.1">
    <property type="nucleotide sequence ID" value="NC_000852.5"/>
</dbReference>
<keyword evidence="1" id="KW-0472">Membrane</keyword>
<reference evidence="2 3" key="4">
    <citation type="journal article" date="1996" name="Virology">
        <title>Analysis of 76 kb of the chlorella virus PBCV-1 330-kb genome: map positions 182 to 258.</title>
        <authorList>
            <person name="Kutish G.F."/>
            <person name="Li Y."/>
            <person name="Lu Z."/>
            <person name="Furuta M."/>
            <person name="Rock D.L."/>
            <person name="Van Etten J.L."/>
        </authorList>
    </citation>
    <scope>NUCLEOTIDE SEQUENCE [LARGE SCALE GENOMIC DNA]</scope>
</reference>
<evidence type="ECO:0000313" key="3">
    <source>
        <dbReference type="Proteomes" id="UP000000862"/>
    </source>
</evidence>
<reference evidence="2 3" key="3">
    <citation type="journal article" date="1996" name="Virology">
        <title>Analysis of 94 kb of the chlorella virus PBCV-1 330-kb genome: map positions 88 to 182.</title>
        <authorList>
            <person name="Lu Z."/>
            <person name="Li Y."/>
            <person name="Que Q."/>
            <person name="Kutish G.F."/>
            <person name="Rock D.L."/>
            <person name="Van Etten J.L."/>
        </authorList>
    </citation>
    <scope>NUCLEOTIDE SEQUENCE [LARGE SCALE GENOMIC DNA]</scope>
</reference>
<keyword evidence="1" id="KW-1133">Transmembrane helix</keyword>
<evidence type="ECO:0000313" key="2">
    <source>
        <dbReference type="EMBL" id="AAC96738.1"/>
    </source>
</evidence>
<protein>
    <submittedName>
        <fullName evidence="2">Uncharacterized protein</fullName>
    </submittedName>
</protein>
<reference evidence="2 3" key="7">
    <citation type="journal article" date="2000" name="Virology">
        <title>Characterization of a beta-1,3-glucanase encoded by chlorella virus PBCV-1.</title>
        <authorList>
            <person name="Sun L."/>
            <person name="Gurnon J.R."/>
            <person name="Adams B.J."/>
            <person name="Graves M.V."/>
            <person name="Van Etten J.L."/>
        </authorList>
    </citation>
    <scope>NUCLEOTIDE SEQUENCE [LARGE SCALE GENOMIC DNA]</scope>
</reference>
<evidence type="ECO:0000256" key="1">
    <source>
        <dbReference type="SAM" id="Phobius"/>
    </source>
</evidence>
<dbReference type="EMBL" id="JF411744">
    <property type="protein sequence ID" value="AAC96738.1"/>
    <property type="molecule type" value="Genomic_DNA"/>
</dbReference>
<reference evidence="2 3" key="2">
    <citation type="journal article" date="1995" name="Virology">
        <title>Analysis of 43 kb of the Chlorella virus PBCV-1 330-kb genome: map positions 45 to 88.</title>
        <authorList>
            <person name="Li Y."/>
            <person name="Lu Z."/>
            <person name="Burbank D.E."/>
            <person name="Kutish G.F."/>
            <person name="Rock D.L."/>
            <person name="Van Etten J.L."/>
        </authorList>
    </citation>
    <scope>NUCLEOTIDE SEQUENCE [LARGE SCALE GENOMIC DNA]</scope>
</reference>
<keyword evidence="1" id="KW-0812">Transmembrane</keyword>
<reference evidence="2 3" key="8">
    <citation type="journal article" date="2010" name="J. Virol.">
        <title>Microarray analysis of Paramecium bursaria chlorella virus 1 transcription.</title>
        <authorList>
            <person name="Yanai-Balser G.M."/>
            <person name="Duncan G.A."/>
            <person name="Eudy J.D."/>
            <person name="Wang D."/>
            <person name="Li X."/>
            <person name="Agarkova I.V."/>
            <person name="Dunigan D.D."/>
            <person name="Van Etten J.L."/>
        </authorList>
    </citation>
    <scope>NUCLEOTIDE SEQUENCE [LARGE SCALE GENOMIC DNA]</scope>
</reference>
<dbReference type="PIR" id="T17870">
    <property type="entry name" value="T17870"/>
</dbReference>
<dbReference type="KEGG" id="vg:917801"/>